<dbReference type="InterPro" id="IPR001031">
    <property type="entry name" value="Thioesterase"/>
</dbReference>
<dbReference type="SMART" id="SM00824">
    <property type="entry name" value="PKS_TE"/>
    <property type="match status" value="1"/>
</dbReference>
<proteinExistence type="predicted"/>
<evidence type="ECO:0000259" key="6">
    <source>
        <dbReference type="PROSITE" id="PS50075"/>
    </source>
</evidence>
<keyword evidence="3" id="KW-0808">Transferase</keyword>
<dbReference type="Proteomes" id="UP001210609">
    <property type="component" value="Chromosome"/>
</dbReference>
<feature type="domain" description="Carrier" evidence="6">
    <location>
        <begin position="74"/>
        <end position="149"/>
    </location>
</feature>
<dbReference type="GO" id="GO:0016787">
    <property type="term" value="F:hydrolase activity"/>
    <property type="evidence" value="ECO:0007669"/>
    <property type="project" value="UniProtKB-KW"/>
</dbReference>
<evidence type="ECO:0000256" key="5">
    <source>
        <dbReference type="SAM" id="MobiDB-lite"/>
    </source>
</evidence>
<dbReference type="InterPro" id="IPR050091">
    <property type="entry name" value="PKS_NRPS_Biosynth_Enz"/>
</dbReference>
<dbReference type="PROSITE" id="PS50075">
    <property type="entry name" value="CARRIER"/>
    <property type="match status" value="1"/>
</dbReference>
<dbReference type="InterPro" id="IPR029058">
    <property type="entry name" value="AB_hydrolase_fold"/>
</dbReference>
<sequence>MRPLSADDGLALFDAALATGENALVTVGLATGGRTALQGGAAPGRARRPVAASGTDKDDLLARLADAGPDGRDALLLDLVRRQIAAVLGHGSPEEVEPDRGFAELGFDSLTAVELRNQLGTVTGLRLPPTLVFDFATPEELAARLGEELTAGVLPQPGSAGPDDRPSATGREQDTIGALFREASESGRVAEGFGLLQAAARLRPTFDTPEEFGSAFAPVRLARGGASPDADGPTLICFSSYVALAGVHQYARFAAVHRNSRDVWALPTPGFGRGERLPASLDAVVRLQSEAVLRCADGGPVVLLGSSSGGILALAVAHHLQKAGTPPAGVALLDTYLPREDSPFTRFAGEMIGGMFDRESLFAHMDAGRLTAMSWYLHIVGAWSPDPLSCPVLLVRSSEPPATGEPAGALAPEEWQASWDGADTVTDVPGNHFTMMEDHAGSTAKTVADWMAALPGARPPGGTPQ</sequence>
<dbReference type="SMART" id="SM01294">
    <property type="entry name" value="PKS_PP_betabranch"/>
    <property type="match status" value="1"/>
</dbReference>
<keyword evidence="7" id="KW-0378">Hydrolase</keyword>
<dbReference type="Gene3D" id="3.40.50.1820">
    <property type="entry name" value="alpha/beta hydrolase"/>
    <property type="match status" value="1"/>
</dbReference>
<keyword evidence="1" id="KW-0596">Phosphopantetheine</keyword>
<protein>
    <submittedName>
        <fullName evidence="7">Alpha/beta fold hydrolase</fullName>
    </submittedName>
</protein>
<dbReference type="SMART" id="SM00823">
    <property type="entry name" value="PKS_PP"/>
    <property type="match status" value="1"/>
</dbReference>
<dbReference type="Pfam" id="PF00975">
    <property type="entry name" value="Thioesterase"/>
    <property type="match status" value="1"/>
</dbReference>
<dbReference type="InterPro" id="IPR020806">
    <property type="entry name" value="PKS_PP-bd"/>
</dbReference>
<dbReference type="PROSITE" id="PS00012">
    <property type="entry name" value="PHOSPHOPANTETHEINE"/>
    <property type="match status" value="1"/>
</dbReference>
<evidence type="ECO:0000256" key="3">
    <source>
        <dbReference type="ARBA" id="ARBA00022679"/>
    </source>
</evidence>
<dbReference type="InterPro" id="IPR036736">
    <property type="entry name" value="ACP-like_sf"/>
</dbReference>
<evidence type="ECO:0000313" key="7">
    <source>
        <dbReference type="EMBL" id="WAU02016.1"/>
    </source>
</evidence>
<accession>A0ABY7IWV0</accession>
<dbReference type="Gene3D" id="1.10.1200.10">
    <property type="entry name" value="ACP-like"/>
    <property type="match status" value="1"/>
</dbReference>
<dbReference type="PANTHER" id="PTHR43775">
    <property type="entry name" value="FATTY ACID SYNTHASE"/>
    <property type="match status" value="1"/>
</dbReference>
<gene>
    <name evidence="7" type="ORF">STRLI_007299</name>
</gene>
<feature type="region of interest" description="Disordered" evidence="5">
    <location>
        <begin position="150"/>
        <end position="171"/>
    </location>
</feature>
<dbReference type="SUPFAM" id="SSF53474">
    <property type="entry name" value="alpha/beta-Hydrolases"/>
    <property type="match status" value="1"/>
</dbReference>
<name>A0ABY7IWV0_STRNI</name>
<keyword evidence="4" id="KW-0511">Multifunctional enzyme</keyword>
<dbReference type="PANTHER" id="PTHR43775:SF51">
    <property type="entry name" value="INACTIVE PHENOLPHTHIOCEROL SYNTHESIS POLYKETIDE SYNTHASE TYPE I PKS1-RELATED"/>
    <property type="match status" value="1"/>
</dbReference>
<dbReference type="InterPro" id="IPR020802">
    <property type="entry name" value="TesA-like"/>
</dbReference>
<feature type="compositionally biased region" description="Basic and acidic residues" evidence="5">
    <location>
        <begin position="162"/>
        <end position="171"/>
    </location>
</feature>
<evidence type="ECO:0000256" key="1">
    <source>
        <dbReference type="ARBA" id="ARBA00022450"/>
    </source>
</evidence>
<evidence type="ECO:0000256" key="4">
    <source>
        <dbReference type="ARBA" id="ARBA00023268"/>
    </source>
</evidence>
<keyword evidence="8" id="KW-1185">Reference proteome</keyword>
<evidence type="ECO:0000313" key="8">
    <source>
        <dbReference type="Proteomes" id="UP001210609"/>
    </source>
</evidence>
<organism evidence="7 8">
    <name type="scientific">Streptomyces nigrescens</name>
    <dbReference type="NCBI Taxonomy" id="1920"/>
    <lineage>
        <taxon>Bacteria</taxon>
        <taxon>Bacillati</taxon>
        <taxon>Actinomycetota</taxon>
        <taxon>Actinomycetes</taxon>
        <taxon>Kitasatosporales</taxon>
        <taxon>Streptomycetaceae</taxon>
        <taxon>Streptomyces</taxon>
    </lineage>
</organism>
<dbReference type="InterPro" id="IPR009081">
    <property type="entry name" value="PP-bd_ACP"/>
</dbReference>
<dbReference type="EMBL" id="CP114202">
    <property type="protein sequence ID" value="WAU02016.1"/>
    <property type="molecule type" value="Genomic_DNA"/>
</dbReference>
<dbReference type="InterPro" id="IPR006162">
    <property type="entry name" value="Ppantetheine_attach_site"/>
</dbReference>
<evidence type="ECO:0000256" key="2">
    <source>
        <dbReference type="ARBA" id="ARBA00022553"/>
    </source>
</evidence>
<reference evidence="7 8" key="1">
    <citation type="submission" date="2022-12" db="EMBL/GenBank/DDBJ databases">
        <authorList>
            <person name="Ruckert C."/>
            <person name="Busche T."/>
            <person name="Kalinowski J."/>
            <person name="Wittmann C."/>
        </authorList>
    </citation>
    <scope>NUCLEOTIDE SEQUENCE [LARGE SCALE GENOMIC DNA]</scope>
    <source>
        <strain evidence="7 8">DSM 40555</strain>
    </source>
</reference>
<dbReference type="Pfam" id="PF00550">
    <property type="entry name" value="PP-binding"/>
    <property type="match status" value="1"/>
</dbReference>
<keyword evidence="2" id="KW-0597">Phosphoprotein</keyword>